<dbReference type="PROSITE" id="PS50011">
    <property type="entry name" value="PROTEIN_KINASE_DOM"/>
    <property type="match status" value="1"/>
</dbReference>
<gene>
    <name evidence="9" type="ORF">ACA1_112980</name>
</gene>
<dbReference type="InterPro" id="IPR011009">
    <property type="entry name" value="Kinase-like_dom_sf"/>
</dbReference>
<dbReference type="InterPro" id="IPR008266">
    <property type="entry name" value="Tyr_kinase_AS"/>
</dbReference>
<reference evidence="9 10" key="1">
    <citation type="journal article" date="2013" name="Genome Biol.">
        <title>Genome of Acanthamoeba castellanii highlights extensive lateral gene transfer and early evolution of tyrosine kinase signaling.</title>
        <authorList>
            <person name="Clarke M."/>
            <person name="Lohan A.J."/>
            <person name="Liu B."/>
            <person name="Lagkouvardos I."/>
            <person name="Roy S."/>
            <person name="Zafar N."/>
            <person name="Bertelli C."/>
            <person name="Schilde C."/>
            <person name="Kianianmomeni A."/>
            <person name="Burglin T.R."/>
            <person name="Frech C."/>
            <person name="Turcotte B."/>
            <person name="Kopec K.O."/>
            <person name="Synnott J.M."/>
            <person name="Choo C."/>
            <person name="Paponov I."/>
            <person name="Finkler A."/>
            <person name="Soon Heng Tan C."/>
            <person name="Hutchins A.P."/>
            <person name="Weinmeier T."/>
            <person name="Rattei T."/>
            <person name="Chu J.S."/>
            <person name="Gimenez G."/>
            <person name="Irimia M."/>
            <person name="Rigden D.J."/>
            <person name="Fitzpatrick D.A."/>
            <person name="Lorenzo-Morales J."/>
            <person name="Bateman A."/>
            <person name="Chiu C.H."/>
            <person name="Tang P."/>
            <person name="Hegemann P."/>
            <person name="Fromm H."/>
            <person name="Raoult D."/>
            <person name="Greub G."/>
            <person name="Miranda-Saavedra D."/>
            <person name="Chen N."/>
            <person name="Nash P."/>
            <person name="Ginger M.L."/>
            <person name="Horn M."/>
            <person name="Schaap P."/>
            <person name="Caler L."/>
            <person name="Loftus B."/>
        </authorList>
    </citation>
    <scope>NUCLEOTIDE SEQUENCE [LARGE SCALE GENOMIC DNA]</scope>
    <source>
        <strain evidence="9 10">Neff</strain>
    </source>
</reference>
<name>L8H5I8_ACACF</name>
<dbReference type="GO" id="GO:0005524">
    <property type="term" value="F:ATP binding"/>
    <property type="evidence" value="ECO:0007669"/>
    <property type="project" value="UniProtKB-KW"/>
</dbReference>
<keyword evidence="10" id="KW-1185">Reference proteome</keyword>
<evidence type="ECO:0000259" key="8">
    <source>
        <dbReference type="PROSITE" id="PS50011"/>
    </source>
</evidence>
<evidence type="ECO:0000256" key="3">
    <source>
        <dbReference type="ARBA" id="ARBA00022777"/>
    </source>
</evidence>
<keyword evidence="4" id="KW-0067">ATP-binding</keyword>
<dbReference type="InterPro" id="IPR051681">
    <property type="entry name" value="Ser/Thr_Kinases-Pseudokinases"/>
</dbReference>
<feature type="compositionally biased region" description="Low complexity" evidence="7">
    <location>
        <begin position="123"/>
        <end position="143"/>
    </location>
</feature>
<dbReference type="GO" id="GO:0004674">
    <property type="term" value="F:protein serine/threonine kinase activity"/>
    <property type="evidence" value="ECO:0007669"/>
    <property type="project" value="UniProtKB-EC"/>
</dbReference>
<accession>L8H5I8</accession>
<dbReference type="VEuPathDB" id="AmoebaDB:ACA1_112980"/>
<keyword evidence="3 9" id="KW-0418">Kinase</keyword>
<dbReference type="AlphaFoldDB" id="L8H5I8"/>
<evidence type="ECO:0000256" key="1">
    <source>
        <dbReference type="ARBA" id="ARBA00022679"/>
    </source>
</evidence>
<dbReference type="Gene3D" id="3.90.70.80">
    <property type="match status" value="1"/>
</dbReference>
<dbReference type="EMBL" id="KB007926">
    <property type="protein sequence ID" value="ELR19993.1"/>
    <property type="molecule type" value="Genomic_DNA"/>
</dbReference>
<dbReference type="SUPFAM" id="SSF56112">
    <property type="entry name" value="Protein kinase-like (PK-like)"/>
    <property type="match status" value="1"/>
</dbReference>
<evidence type="ECO:0000256" key="7">
    <source>
        <dbReference type="SAM" id="MobiDB-lite"/>
    </source>
</evidence>
<evidence type="ECO:0000256" key="4">
    <source>
        <dbReference type="ARBA" id="ARBA00022840"/>
    </source>
</evidence>
<evidence type="ECO:0000256" key="5">
    <source>
        <dbReference type="ARBA" id="ARBA00047899"/>
    </source>
</evidence>
<feature type="compositionally biased region" description="Gly residues" evidence="7">
    <location>
        <begin position="1"/>
        <end position="16"/>
    </location>
</feature>
<feature type="region of interest" description="Disordered" evidence="7">
    <location>
        <begin position="962"/>
        <end position="992"/>
    </location>
</feature>
<keyword evidence="2" id="KW-0547">Nucleotide-binding</keyword>
<dbReference type="STRING" id="1257118.L8H5I8"/>
<comment type="catalytic activity">
    <reaction evidence="5">
        <text>L-threonyl-[protein] + ATP = O-phospho-L-threonyl-[protein] + ADP + H(+)</text>
        <dbReference type="Rhea" id="RHEA:46608"/>
        <dbReference type="Rhea" id="RHEA-COMP:11060"/>
        <dbReference type="Rhea" id="RHEA-COMP:11605"/>
        <dbReference type="ChEBI" id="CHEBI:15378"/>
        <dbReference type="ChEBI" id="CHEBI:30013"/>
        <dbReference type="ChEBI" id="CHEBI:30616"/>
        <dbReference type="ChEBI" id="CHEBI:61977"/>
        <dbReference type="ChEBI" id="CHEBI:456216"/>
        <dbReference type="EC" id="2.7.11.1"/>
    </reaction>
</comment>
<proteinExistence type="predicted"/>
<feature type="region of interest" description="Disordered" evidence="7">
    <location>
        <begin position="1"/>
        <end position="24"/>
    </location>
</feature>
<evidence type="ECO:0000313" key="9">
    <source>
        <dbReference type="EMBL" id="ELR19993.1"/>
    </source>
</evidence>
<evidence type="ECO:0000256" key="2">
    <source>
        <dbReference type="ARBA" id="ARBA00022741"/>
    </source>
</evidence>
<organism evidence="9 10">
    <name type="scientific">Acanthamoeba castellanii (strain ATCC 30010 / Neff)</name>
    <dbReference type="NCBI Taxonomy" id="1257118"/>
    <lineage>
        <taxon>Eukaryota</taxon>
        <taxon>Amoebozoa</taxon>
        <taxon>Discosea</taxon>
        <taxon>Longamoebia</taxon>
        <taxon>Centramoebida</taxon>
        <taxon>Acanthamoebidae</taxon>
        <taxon>Acanthamoeba</taxon>
    </lineage>
</organism>
<dbReference type="PANTHER" id="PTHR44329">
    <property type="entry name" value="SERINE/THREONINE-PROTEIN KINASE TNNI3K-RELATED"/>
    <property type="match status" value="1"/>
</dbReference>
<comment type="catalytic activity">
    <reaction evidence="6">
        <text>L-seryl-[protein] + ATP = O-phospho-L-seryl-[protein] + ADP + H(+)</text>
        <dbReference type="Rhea" id="RHEA:17989"/>
        <dbReference type="Rhea" id="RHEA-COMP:9863"/>
        <dbReference type="Rhea" id="RHEA-COMP:11604"/>
        <dbReference type="ChEBI" id="CHEBI:15378"/>
        <dbReference type="ChEBI" id="CHEBI:29999"/>
        <dbReference type="ChEBI" id="CHEBI:30616"/>
        <dbReference type="ChEBI" id="CHEBI:83421"/>
        <dbReference type="ChEBI" id="CHEBI:456216"/>
        <dbReference type="EC" id="2.7.11.1"/>
    </reaction>
</comment>
<dbReference type="Pfam" id="PF07714">
    <property type="entry name" value="PK_Tyr_Ser-Thr"/>
    <property type="match status" value="1"/>
</dbReference>
<feature type="compositionally biased region" description="Polar residues" evidence="7">
    <location>
        <begin position="112"/>
        <end position="122"/>
    </location>
</feature>
<dbReference type="CDD" id="cd13999">
    <property type="entry name" value="STKc_MAP3K-like"/>
    <property type="match status" value="1"/>
</dbReference>
<dbReference type="PROSITE" id="PS00109">
    <property type="entry name" value="PROTEIN_KINASE_TYR"/>
    <property type="match status" value="1"/>
</dbReference>
<feature type="region of interest" description="Disordered" evidence="7">
    <location>
        <begin position="103"/>
        <end position="143"/>
    </location>
</feature>
<protein>
    <submittedName>
        <fullName evidence="9">Protein kinase</fullName>
    </submittedName>
</protein>
<evidence type="ECO:0000313" key="10">
    <source>
        <dbReference type="Proteomes" id="UP000011083"/>
    </source>
</evidence>
<dbReference type="OrthoDB" id="1668230at2759"/>
<feature type="domain" description="Protein kinase" evidence="8">
    <location>
        <begin position="675"/>
        <end position="943"/>
    </location>
</feature>
<evidence type="ECO:0000256" key="6">
    <source>
        <dbReference type="ARBA" id="ARBA00048679"/>
    </source>
</evidence>
<dbReference type="InterPro" id="IPR001245">
    <property type="entry name" value="Ser-Thr/Tyr_kinase_cat_dom"/>
</dbReference>
<sequence>MEGGSSSTGGGGGGGQQQQKGRPVMLLFPGGRSARIPFPRDPDDLGQRILKFAHGAIDPLLLKAYEKDADGFYPQVDLQDFFDIFPDGGVTLYITNGEDFDEELFRKPGSAPQPSGGDQQQTSGQPAASSLGSPSPSGSGAMAAVAVAGEARPGGGGGLVVDEQQLTKLVDQLARNLNRGRDDFWLSSFGSTDCVPWAVFVKGFCAHFQPMYQRLAKPENVQEEIKILLEAEGVVTLQTWQRFTLWSHPIEKVVQIMEDLRDRGLIYHKGFVGFRRQEEEGRLVEDLMARDHSSHGVLLRLSETYAHQHGIWLTIVQRRERRAHPERMNYLLENCPLIYYKLFSGFTIPTYTGNQVFDSVDKLVNYVIVERASTMKEYVTKELREALRSSTRIMPLRHYYYCLKRKESEMREGSSANHHAAKSGGGSILLKLKAIAEAFVNTPPDALHSREIVRQIQKLHLNAAKTATSLERELMIKLLFIISTCSRLEEYKECLEEDDVTEANDDSLNMSSESESEFLSGTSSPAVKRLKLYGLQVQQPTSQEDESLFVSLSIQIWGTVHNATYLRTKVVEWLLDQAPSTKLGEEEVLIEELMAGTDIRQYCDTIDQRPTSGDVLILAAIADVFKRPVMMITSLEGDRHVVQITPRDPITPRPVLIAHVWPHHYQPLAPSPHELEEIEPIGRGAQASVIRGRYKGLPVAIKRVVLTDNADLTEHAFERELTLLQKLHCPALIQFLGACLESPPRLVFEFMSGGSLHDLLHHNLAFREAIAADPKLLVHLALNIATGMQFLHASKITHCDLTPNNILLDEHRKAKVADFGLARLLQAPGHFDQTGHFAYVAPEIWEAKTAAHFSYASDVFSFGMVLWEMWARRVPYEKQYAENVGRGAEVPRAYIADVGTGWRPALPSNVPPAWLELIHLCWHQDPSRRPTFAELASEEGPLRRIERVLGGTVPFPANISPAPAAGGGGDGAFPYTTSPSGTCTGEDANAEAEAEEAIKQLNLRDVY</sequence>
<dbReference type="KEGG" id="acan:ACA1_112980"/>
<dbReference type="RefSeq" id="XP_004342102.1">
    <property type="nucleotide sequence ID" value="XM_004342053.1"/>
</dbReference>
<dbReference type="Gene3D" id="1.10.510.10">
    <property type="entry name" value="Transferase(Phosphotransferase) domain 1"/>
    <property type="match status" value="1"/>
</dbReference>
<dbReference type="InterPro" id="IPR000719">
    <property type="entry name" value="Prot_kinase_dom"/>
</dbReference>
<dbReference type="PANTHER" id="PTHR44329:SF288">
    <property type="entry name" value="MITOGEN-ACTIVATED PROTEIN KINASE KINASE KINASE 20"/>
    <property type="match status" value="1"/>
</dbReference>
<dbReference type="GeneID" id="14920832"/>
<dbReference type="CDD" id="cd22758">
    <property type="entry name" value="OTU_232R-like"/>
    <property type="match status" value="1"/>
</dbReference>
<dbReference type="Proteomes" id="UP000011083">
    <property type="component" value="Unassembled WGS sequence"/>
</dbReference>
<keyword evidence="1" id="KW-0808">Transferase</keyword>